<keyword evidence="1" id="KW-0732">Signal</keyword>
<feature type="signal peptide" evidence="1">
    <location>
        <begin position="1"/>
        <end position="32"/>
    </location>
</feature>
<accession>A0ABZ1URI8</accession>
<keyword evidence="3" id="KW-1185">Reference proteome</keyword>
<proteinExistence type="predicted"/>
<reference evidence="2 3" key="1">
    <citation type="journal article" date="2019" name="Int. J. Syst. Evol. Microbiol.">
        <title>The Draft Whole-Genome Sequence of the Antibiotic Producer Empedobacter haloabium ATCC 31962 Provides Indications for Its Taxonomic Reclassification.</title>
        <authorList>
            <person name="Miess H."/>
            <person name="Arlt P."/>
            <person name="Apel A.K."/>
            <person name="Weber T."/>
            <person name="Nieselt K."/>
            <person name="Hanssen F."/>
            <person name="Czemmel S."/>
            <person name="Nahnsen S."/>
            <person name="Gross H."/>
        </authorList>
    </citation>
    <scope>NUCLEOTIDE SEQUENCE [LARGE SCALE GENOMIC DNA]</scope>
    <source>
        <strain evidence="2 3">ATCC 31962</strain>
    </source>
</reference>
<organism evidence="2 3">
    <name type="scientific">[Empedobacter] haloabium</name>
    <dbReference type="NCBI Taxonomy" id="592317"/>
    <lineage>
        <taxon>Bacteria</taxon>
        <taxon>Pseudomonadati</taxon>
        <taxon>Pseudomonadota</taxon>
        <taxon>Betaproteobacteria</taxon>
        <taxon>Burkholderiales</taxon>
        <taxon>Oxalobacteraceae</taxon>
        <taxon>Telluria group</taxon>
        <taxon>Telluria group incertae sedis</taxon>
    </lineage>
</organism>
<name>A0ABZ1URI8_9BURK</name>
<evidence type="ECO:0000313" key="3">
    <source>
        <dbReference type="Proteomes" id="UP000321323"/>
    </source>
</evidence>
<evidence type="ECO:0000313" key="2">
    <source>
        <dbReference type="EMBL" id="WUR15327.1"/>
    </source>
</evidence>
<dbReference type="SUPFAM" id="SSF49344">
    <property type="entry name" value="CBD9-like"/>
    <property type="match status" value="1"/>
</dbReference>
<dbReference type="EMBL" id="CP136508">
    <property type="protein sequence ID" value="WUR15327.1"/>
    <property type="molecule type" value="Genomic_DNA"/>
</dbReference>
<evidence type="ECO:0000256" key="1">
    <source>
        <dbReference type="SAM" id="SignalP"/>
    </source>
</evidence>
<feature type="chain" id="PRO_5045270083" description="Carbohydrate binding family 9 domain-containing protein" evidence="1">
    <location>
        <begin position="33"/>
        <end position="771"/>
    </location>
</feature>
<sequence>MSRRSRGGPGRPLFSVVPQFLALALLAAPAAANTRAIAPGVVQGAAAIAIDGALDDAGWAGVPALERFHQYQPEDGIAAPRAYRTSVQLVIDAGALLFAIRAWHPPGHAAAGTLARRDKVARDQDYVGVWIDPAGHGRSAQFVRVNVAGVVGDGIYKADEDEEDAGPDFPVETAVRQLPDGYAVELRWPLSSLRFPHGEARPWRMMVERSVPGAGGMLLLSAPLDKNALSFIAEMDELSQMERILPVVQDKGFWSFRPELTSRRTSVAGTTSRRTDLGLDITARPRADWVFNATLNPDFSQVEIDEPTSAGTNRIALSLPEKRAFFLESADVLGMRIPAFYSRAIADPGWGARATYRGADVDATALAGHDRAGGTVLRGTAYETVEHVNAADSNVMLLRGRRHDEAAVMGAFLAARDYRAGGRNLVLGTDGQWRRRHEGGGDVQAAWTLMGSATTATFDDAGMPRAGRQAHGAYAWGRLDYMSPDWANMAQLEAIGADFFNDNGFVPQSGIAKAEIQLNRRLGARNLPGGIDTHETELHLGLHEQRTLARGPAGAASGEVVQRWIRPGFWLYGARQTRFWADLGFDRQRARPGGRLHRTPVVYVGIESSPLPWLVRLNGELTVGRQLDVEADAVGRGGTLQAEAGLRFALPAGWSLESDHRWNRAWVRHRSRQDFVDYGWRWVGTLHMSARDSLRAIVQNTSAARLEGTIDGEAVRFDLVEPWRDRARHRSLLYRHMPRLGRSLSLGLTTDVNGALPGKSRGVTAKLQWES</sequence>
<dbReference type="Proteomes" id="UP000321323">
    <property type="component" value="Chromosome"/>
</dbReference>
<protein>
    <recommendedName>
        <fullName evidence="4">Carbohydrate binding family 9 domain-containing protein</fullName>
    </recommendedName>
</protein>
<dbReference type="Gene3D" id="2.60.40.1190">
    <property type="match status" value="1"/>
</dbReference>
<evidence type="ECO:0008006" key="4">
    <source>
        <dbReference type="Google" id="ProtNLM"/>
    </source>
</evidence>
<gene>
    <name evidence="2" type="ORF">E7V67_009550</name>
</gene>